<evidence type="ECO:0000256" key="4">
    <source>
        <dbReference type="ARBA" id="ARBA00023128"/>
    </source>
</evidence>
<dbReference type="eggNOG" id="KOG3281">
    <property type="taxonomic scope" value="Eukaryota"/>
</dbReference>
<keyword evidence="8" id="KW-1185">Reference proteome</keyword>
<evidence type="ECO:0000256" key="2">
    <source>
        <dbReference type="ARBA" id="ARBA00009116"/>
    </source>
</evidence>
<dbReference type="GO" id="GO:0033615">
    <property type="term" value="P:mitochondrial proton-transporting ATP synthase complex assembly"/>
    <property type="evidence" value="ECO:0007669"/>
    <property type="project" value="TreeGrafter"/>
</dbReference>
<dbReference type="OMA" id="FLQWGFH"/>
<proteinExistence type="inferred from homology"/>
<dbReference type="EMBL" id="AACS02000001">
    <property type="protein sequence ID" value="EAU92629.2"/>
    <property type="molecule type" value="Genomic_DNA"/>
</dbReference>
<evidence type="ECO:0000313" key="8">
    <source>
        <dbReference type="Proteomes" id="UP000001861"/>
    </source>
</evidence>
<dbReference type="Proteomes" id="UP000001861">
    <property type="component" value="Unassembled WGS sequence"/>
</dbReference>
<dbReference type="InParanoid" id="A8N2H4"/>
<protein>
    <submittedName>
        <fullName evidence="7">F1 ATPase assembly protein 11</fullName>
    </submittedName>
</protein>
<dbReference type="Pfam" id="PF06644">
    <property type="entry name" value="ATP11"/>
    <property type="match status" value="1"/>
</dbReference>
<dbReference type="InterPro" id="IPR010591">
    <property type="entry name" value="ATP11"/>
</dbReference>
<evidence type="ECO:0000313" key="7">
    <source>
        <dbReference type="EMBL" id="EAU92629.2"/>
    </source>
</evidence>
<comment type="similarity">
    <text evidence="2">Belongs to the ATP11 family.</text>
</comment>
<dbReference type="PANTHER" id="PTHR13126:SF0">
    <property type="entry name" value="ATP SYNTHASE MITOCHONDRIAL F1 COMPLEX ASSEMBLY FACTOR 1"/>
    <property type="match status" value="1"/>
</dbReference>
<feature type="region of interest" description="Disordered" evidence="6">
    <location>
        <begin position="141"/>
        <end position="178"/>
    </location>
</feature>
<dbReference type="FunCoup" id="A8N2H4">
    <property type="interactions" value="225"/>
</dbReference>
<name>A8N2H4_COPC7</name>
<dbReference type="GO" id="GO:0005739">
    <property type="term" value="C:mitochondrion"/>
    <property type="evidence" value="ECO:0007669"/>
    <property type="project" value="UniProtKB-SubCell"/>
</dbReference>
<organism evidence="7 8">
    <name type="scientific">Coprinopsis cinerea (strain Okayama-7 / 130 / ATCC MYA-4618 / FGSC 9003)</name>
    <name type="common">Inky cap fungus</name>
    <name type="synonym">Hormographiella aspergillata</name>
    <dbReference type="NCBI Taxonomy" id="240176"/>
    <lineage>
        <taxon>Eukaryota</taxon>
        <taxon>Fungi</taxon>
        <taxon>Dikarya</taxon>
        <taxon>Basidiomycota</taxon>
        <taxon>Agaricomycotina</taxon>
        <taxon>Agaricomycetes</taxon>
        <taxon>Agaricomycetidae</taxon>
        <taxon>Agaricales</taxon>
        <taxon>Agaricineae</taxon>
        <taxon>Psathyrellaceae</taxon>
        <taxon>Coprinopsis</taxon>
    </lineage>
</organism>
<reference evidence="7 8" key="1">
    <citation type="journal article" date="2010" name="Proc. Natl. Acad. Sci. U.S.A.">
        <title>Insights into evolution of multicellular fungi from the assembled chromosomes of the mushroom Coprinopsis cinerea (Coprinus cinereus).</title>
        <authorList>
            <person name="Stajich J.E."/>
            <person name="Wilke S.K."/>
            <person name="Ahren D."/>
            <person name="Au C.H."/>
            <person name="Birren B.W."/>
            <person name="Borodovsky M."/>
            <person name="Burns C."/>
            <person name="Canback B."/>
            <person name="Casselton L.A."/>
            <person name="Cheng C.K."/>
            <person name="Deng J."/>
            <person name="Dietrich F.S."/>
            <person name="Fargo D.C."/>
            <person name="Farman M.L."/>
            <person name="Gathman A.C."/>
            <person name="Goldberg J."/>
            <person name="Guigo R."/>
            <person name="Hoegger P.J."/>
            <person name="Hooker J.B."/>
            <person name="Huggins A."/>
            <person name="James T.Y."/>
            <person name="Kamada T."/>
            <person name="Kilaru S."/>
            <person name="Kodira C."/>
            <person name="Kues U."/>
            <person name="Kupfer D."/>
            <person name="Kwan H.S."/>
            <person name="Lomsadze A."/>
            <person name="Li W."/>
            <person name="Lilly W.W."/>
            <person name="Ma L.J."/>
            <person name="Mackey A.J."/>
            <person name="Manning G."/>
            <person name="Martin F."/>
            <person name="Muraguchi H."/>
            <person name="Natvig D.O."/>
            <person name="Palmerini H."/>
            <person name="Ramesh M.A."/>
            <person name="Rehmeyer C.J."/>
            <person name="Roe B.A."/>
            <person name="Shenoy N."/>
            <person name="Stanke M."/>
            <person name="Ter-Hovhannisyan V."/>
            <person name="Tunlid A."/>
            <person name="Velagapudi R."/>
            <person name="Vision T.J."/>
            <person name="Zeng Q."/>
            <person name="Zolan M.E."/>
            <person name="Pukkila P.J."/>
        </authorList>
    </citation>
    <scope>NUCLEOTIDE SEQUENCE [LARGE SCALE GENOMIC DNA]</scope>
    <source>
        <strain evidence="8">Okayama-7 / 130 / ATCC MYA-4618 / FGSC 9003</strain>
    </source>
</reference>
<evidence type="ECO:0000256" key="5">
    <source>
        <dbReference type="SAM" id="Coils"/>
    </source>
</evidence>
<evidence type="ECO:0000256" key="3">
    <source>
        <dbReference type="ARBA" id="ARBA00022946"/>
    </source>
</evidence>
<keyword evidence="4" id="KW-0496">Mitochondrion</keyword>
<gene>
    <name evidence="7" type="ORF">CC1G_01674</name>
</gene>
<dbReference type="VEuPathDB" id="FungiDB:CC1G_01674"/>
<evidence type="ECO:0000256" key="1">
    <source>
        <dbReference type="ARBA" id="ARBA00004173"/>
    </source>
</evidence>
<keyword evidence="5" id="KW-0175">Coiled coil</keyword>
<accession>A8N2H4</accession>
<feature type="coiled-coil region" evidence="5">
    <location>
        <begin position="103"/>
        <end position="140"/>
    </location>
</feature>
<evidence type="ECO:0000256" key="6">
    <source>
        <dbReference type="SAM" id="MobiDB-lite"/>
    </source>
</evidence>
<dbReference type="HOGENOM" id="CLU_054226_0_0_1"/>
<sequence length="419" mass="46247">MFRTKAAQISRINVGTVCRSGRPFHASAVAHETVKEKVSEAANDVNLKVGKGLASAIEKGEQLTEKAKKTFGSKAEEAEEKTKQTAELGKQKMNQTDAHSKYKEKLLQRAKEAGLSLDELKQQAKKTAEAQKEAERKALEATLPAHKLQQQVEASSSSTSSASSNPALKAKERKDSSPVKPLSTIFNVEKLVSTPHTPEQISTLWTAYHASRSGGTGRGFVCASIPSDMYGKLEKVGQKYPAFVLPVPRPRPDDTGPLKEGENDTAYEFYFMEWAFHERPPVPQADSNIPFEVPSSKNSTNPPLATVLFTPLQEYKSRQTFATPYLIVTFYTDLVTTHQRVLMRGEITPAAASPTGANGDRYLLSQEDAQVLIMGLQKFYLWTSEGEGESEAAKLLRVFHEKPEDFKWEDLVKIGNLTG</sequence>
<feature type="compositionally biased region" description="Basic and acidic residues" evidence="6">
    <location>
        <begin position="69"/>
        <end position="84"/>
    </location>
</feature>
<dbReference type="GeneID" id="6005420"/>
<feature type="region of interest" description="Disordered" evidence="6">
    <location>
        <begin position="69"/>
        <end position="99"/>
    </location>
</feature>
<dbReference type="RefSeq" id="XP_001828994.2">
    <property type="nucleotide sequence ID" value="XM_001828942.2"/>
</dbReference>
<comment type="subcellular location">
    <subcellularLocation>
        <location evidence="1">Mitochondrion</location>
    </subcellularLocation>
</comment>
<feature type="compositionally biased region" description="Low complexity" evidence="6">
    <location>
        <begin position="154"/>
        <end position="164"/>
    </location>
</feature>
<dbReference type="AlphaFoldDB" id="A8N2H4"/>
<dbReference type="PANTHER" id="PTHR13126">
    <property type="entry name" value="CHAPERONE ATP11"/>
    <property type="match status" value="1"/>
</dbReference>
<comment type="caution">
    <text evidence="7">The sequence shown here is derived from an EMBL/GenBank/DDBJ whole genome shotgun (WGS) entry which is preliminary data.</text>
</comment>
<dbReference type="KEGG" id="cci:CC1G_01674"/>
<dbReference type="OrthoDB" id="16535at2759"/>
<dbReference type="STRING" id="240176.A8N2H4"/>
<keyword evidence="3" id="KW-0809">Transit peptide</keyword>